<dbReference type="GO" id="GO:0006813">
    <property type="term" value="P:potassium ion transport"/>
    <property type="evidence" value="ECO:0007669"/>
    <property type="project" value="InterPro"/>
</dbReference>
<dbReference type="InterPro" id="IPR050144">
    <property type="entry name" value="AAE_transporter"/>
</dbReference>
<evidence type="ECO:0000259" key="1">
    <source>
        <dbReference type="PROSITE" id="PS51202"/>
    </source>
</evidence>
<protein>
    <submittedName>
        <fullName evidence="2">Potassium transporter TrkA</fullName>
    </submittedName>
</protein>
<organism evidence="2">
    <name type="scientific">Desulfatirhabdium butyrativorans</name>
    <dbReference type="NCBI Taxonomy" id="340467"/>
    <lineage>
        <taxon>Bacteria</taxon>
        <taxon>Pseudomonadati</taxon>
        <taxon>Thermodesulfobacteriota</taxon>
        <taxon>Desulfobacteria</taxon>
        <taxon>Desulfobacterales</taxon>
        <taxon>Desulfatirhabdiaceae</taxon>
        <taxon>Desulfatirhabdium</taxon>
    </lineage>
</organism>
<dbReference type="InterPro" id="IPR006037">
    <property type="entry name" value="RCK_C"/>
</dbReference>
<sequence>MKVKTADLPGIGKRYSLDLAEGDHLVIILHQNGYREIYHFTDPDADEPDWTVKMTDEEARQIGAILMGADYQPVSDDRMEMLLKAIRIEWLQVKPDSELANRRIIDSQIRTRTGATIIAIKRGDRMIGSPDAQETILPGDVLMVVGNRMQTKGLDQMCHSCVLNMSERGSTPVSGSAGSS</sequence>
<dbReference type="PROSITE" id="PS51202">
    <property type="entry name" value="RCK_C"/>
    <property type="match status" value="1"/>
</dbReference>
<dbReference type="PANTHER" id="PTHR30445:SF8">
    <property type="entry name" value="K(+)_H(+) ANTIPORTER SUBUNIT KHTT"/>
    <property type="match status" value="1"/>
</dbReference>
<proteinExistence type="predicted"/>
<dbReference type="PIRSF" id="PIRSF005028">
    <property type="entry name" value="KhtT"/>
    <property type="match status" value="1"/>
</dbReference>
<dbReference type="InterPro" id="IPR058776">
    <property type="entry name" value="KhtT-like_N"/>
</dbReference>
<feature type="domain" description="RCK C-terminal" evidence="1">
    <location>
        <begin position="76"/>
        <end position="160"/>
    </location>
</feature>
<accession>A0A7C4RSC1</accession>
<dbReference type="EMBL" id="DSUH01000099">
    <property type="protein sequence ID" value="HGU32077.1"/>
    <property type="molecule type" value="Genomic_DNA"/>
</dbReference>
<name>A0A7C4RSC1_9BACT</name>
<dbReference type="PANTHER" id="PTHR30445">
    <property type="entry name" value="K(+)_H(+) ANTIPORTER SUBUNIT KHTT"/>
    <property type="match status" value="1"/>
</dbReference>
<comment type="caution">
    <text evidence="2">The sequence shown here is derived from an EMBL/GenBank/DDBJ whole genome shotgun (WGS) entry which is preliminary data.</text>
</comment>
<dbReference type="Pfam" id="PF02080">
    <property type="entry name" value="TrkA_C"/>
    <property type="match status" value="1"/>
</dbReference>
<evidence type="ECO:0000313" key="2">
    <source>
        <dbReference type="EMBL" id="HGU32077.1"/>
    </source>
</evidence>
<gene>
    <name evidence="2" type="ORF">ENS29_04385</name>
</gene>
<dbReference type="GO" id="GO:0008324">
    <property type="term" value="F:monoatomic cation transmembrane transporter activity"/>
    <property type="evidence" value="ECO:0007669"/>
    <property type="project" value="InterPro"/>
</dbReference>
<dbReference type="InterPro" id="IPR026278">
    <property type="entry name" value="KhtT"/>
</dbReference>
<dbReference type="Pfam" id="PF25991">
    <property type="entry name" value="KhtT_N"/>
    <property type="match status" value="1"/>
</dbReference>
<dbReference type="AlphaFoldDB" id="A0A7C4RSC1"/>
<reference evidence="2" key="1">
    <citation type="journal article" date="2020" name="mSystems">
        <title>Genome- and Community-Level Interaction Insights into Carbon Utilization and Element Cycling Functions of Hydrothermarchaeota in Hydrothermal Sediment.</title>
        <authorList>
            <person name="Zhou Z."/>
            <person name="Liu Y."/>
            <person name="Xu W."/>
            <person name="Pan J."/>
            <person name="Luo Z.H."/>
            <person name="Li M."/>
        </authorList>
    </citation>
    <scope>NUCLEOTIDE SEQUENCE [LARGE SCALE GENOMIC DNA]</scope>
    <source>
        <strain evidence="2">SpSt-477</strain>
    </source>
</reference>
<dbReference type="SUPFAM" id="SSF116726">
    <property type="entry name" value="TrkA C-terminal domain-like"/>
    <property type="match status" value="1"/>
</dbReference>
<dbReference type="Gene3D" id="3.30.70.1450">
    <property type="entry name" value="Regulator of K+ conductance, C-terminal domain"/>
    <property type="match status" value="1"/>
</dbReference>
<dbReference type="InterPro" id="IPR036721">
    <property type="entry name" value="RCK_C_sf"/>
</dbReference>